<dbReference type="PANTHER" id="PTHR12521:SF0">
    <property type="entry name" value="ADP-RIBOSE GLYCOHYDROLASE OARD1"/>
    <property type="match status" value="1"/>
</dbReference>
<keyword evidence="4" id="KW-1185">Reference proteome</keyword>
<evidence type="ECO:0000259" key="2">
    <source>
        <dbReference type="PROSITE" id="PS51154"/>
    </source>
</evidence>
<dbReference type="RefSeq" id="WP_058357433.1">
    <property type="nucleotide sequence ID" value="NZ_CABKVG010000010.1"/>
</dbReference>
<dbReference type="Proteomes" id="UP000832011">
    <property type="component" value="Chromosome"/>
</dbReference>
<dbReference type="PROSITE" id="PS51154">
    <property type="entry name" value="MACRO"/>
    <property type="match status" value="1"/>
</dbReference>
<dbReference type="SMART" id="SM00506">
    <property type="entry name" value="A1pp"/>
    <property type="match status" value="1"/>
</dbReference>
<dbReference type="InterPro" id="IPR050892">
    <property type="entry name" value="ADP-ribose_metab_enzymes"/>
</dbReference>
<dbReference type="InterPro" id="IPR043472">
    <property type="entry name" value="Macro_dom-like"/>
</dbReference>
<protein>
    <submittedName>
        <fullName evidence="3">Macro domain-containing protein</fullName>
    </submittedName>
</protein>
<dbReference type="Pfam" id="PF01661">
    <property type="entry name" value="Macro"/>
    <property type="match status" value="1"/>
</dbReference>
<dbReference type="InterPro" id="IPR002589">
    <property type="entry name" value="Macro_dom"/>
</dbReference>
<evidence type="ECO:0000256" key="1">
    <source>
        <dbReference type="ARBA" id="ARBA00035885"/>
    </source>
</evidence>
<comment type="catalytic activity">
    <reaction evidence="1">
        <text>an N-(ADP-alpha-D-ribosyl)-thymidine in DNA + H2O = a thymidine in DNA + ADP-D-ribose</text>
        <dbReference type="Rhea" id="RHEA:71655"/>
        <dbReference type="Rhea" id="RHEA-COMP:13556"/>
        <dbReference type="Rhea" id="RHEA-COMP:18051"/>
        <dbReference type="ChEBI" id="CHEBI:15377"/>
        <dbReference type="ChEBI" id="CHEBI:57967"/>
        <dbReference type="ChEBI" id="CHEBI:137386"/>
        <dbReference type="ChEBI" id="CHEBI:191199"/>
    </reaction>
    <physiologicalReaction direction="left-to-right" evidence="1">
        <dbReference type="Rhea" id="RHEA:71656"/>
    </physiologicalReaction>
</comment>
<dbReference type="SUPFAM" id="SSF52949">
    <property type="entry name" value="Macro domain-like"/>
    <property type="match status" value="1"/>
</dbReference>
<evidence type="ECO:0000313" key="3">
    <source>
        <dbReference type="EMBL" id="UOO88885.1"/>
    </source>
</evidence>
<name>A0ABY4DZD2_9NEIS</name>
<proteinExistence type="predicted"/>
<dbReference type="PANTHER" id="PTHR12521">
    <property type="entry name" value="PROTEIN C6ORF130"/>
    <property type="match status" value="1"/>
</dbReference>
<accession>A0ABY4DZD2</accession>
<reference evidence="3 4" key="1">
    <citation type="journal article" date="2022" name="Res Sq">
        <title>Evolution of multicellular longitudinally dividing oral cavity symbionts (Neisseriaceae).</title>
        <authorList>
            <person name="Nyongesa S."/>
            <person name="Weber P."/>
            <person name="Bernet E."/>
            <person name="Pullido F."/>
            <person name="Nieckarz M."/>
            <person name="Delaby M."/>
            <person name="Nieves C."/>
            <person name="Viehboeck T."/>
            <person name="Krause N."/>
            <person name="Rivera-Millot A."/>
            <person name="Nakamura A."/>
            <person name="Vischer N."/>
            <person name="VanNieuwenhze M."/>
            <person name="Brun Y."/>
            <person name="Cava F."/>
            <person name="Bulgheresi S."/>
            <person name="Veyrier F."/>
        </authorList>
    </citation>
    <scope>NUCLEOTIDE SEQUENCE [LARGE SCALE GENOMIC DNA]</scope>
    <source>
        <strain evidence="3 4">SN4</strain>
    </source>
</reference>
<evidence type="ECO:0000313" key="4">
    <source>
        <dbReference type="Proteomes" id="UP000832011"/>
    </source>
</evidence>
<dbReference type="Gene3D" id="3.40.220.10">
    <property type="entry name" value="Leucine Aminopeptidase, subunit E, domain 1"/>
    <property type="match status" value="1"/>
</dbReference>
<organism evidence="3 4">
    <name type="scientific">Vitreoscilla massiliensis</name>
    <dbReference type="NCBI Taxonomy" id="1689272"/>
    <lineage>
        <taxon>Bacteria</taxon>
        <taxon>Pseudomonadati</taxon>
        <taxon>Pseudomonadota</taxon>
        <taxon>Betaproteobacteria</taxon>
        <taxon>Neisseriales</taxon>
        <taxon>Neisseriaceae</taxon>
        <taxon>Vitreoscilla</taxon>
    </lineage>
</organism>
<gene>
    <name evidence="3" type="ORF">LVJ82_15720</name>
</gene>
<sequence>MIIEVSGDILLSKANAIAHGVAPNDNFGSGLALSLREHWPSLYKDFRHYCQVHHPDAGEMWAWVNAEGTRILNLMTQAAAYKVGSKPGKASVENVNRTLRELRKFIEEENIKSLAMPRLATGVGGLEWDDVKPLIHNHLGDLGIPVFVYTLYQKDVQADESVPA</sequence>
<dbReference type="EMBL" id="CP091511">
    <property type="protein sequence ID" value="UOO88885.1"/>
    <property type="molecule type" value="Genomic_DNA"/>
</dbReference>
<feature type="domain" description="Macro" evidence="2">
    <location>
        <begin position="1"/>
        <end position="164"/>
    </location>
</feature>